<dbReference type="AlphaFoldDB" id="A0A426Y0L6"/>
<accession>A0A426Y0L6</accession>
<dbReference type="Proteomes" id="UP000287651">
    <property type="component" value="Unassembled WGS sequence"/>
</dbReference>
<organism evidence="1 2">
    <name type="scientific">Ensete ventricosum</name>
    <name type="common">Abyssinian banana</name>
    <name type="synonym">Musa ensete</name>
    <dbReference type="NCBI Taxonomy" id="4639"/>
    <lineage>
        <taxon>Eukaryota</taxon>
        <taxon>Viridiplantae</taxon>
        <taxon>Streptophyta</taxon>
        <taxon>Embryophyta</taxon>
        <taxon>Tracheophyta</taxon>
        <taxon>Spermatophyta</taxon>
        <taxon>Magnoliopsida</taxon>
        <taxon>Liliopsida</taxon>
        <taxon>Zingiberales</taxon>
        <taxon>Musaceae</taxon>
        <taxon>Ensete</taxon>
    </lineage>
</organism>
<evidence type="ECO:0000313" key="2">
    <source>
        <dbReference type="Proteomes" id="UP000287651"/>
    </source>
</evidence>
<protein>
    <submittedName>
        <fullName evidence="1">Uncharacterized protein</fullName>
    </submittedName>
</protein>
<reference evidence="1 2" key="1">
    <citation type="journal article" date="2014" name="Agronomy (Basel)">
        <title>A Draft Genome Sequence for Ensete ventricosum, the Drought-Tolerant Tree Against Hunger.</title>
        <authorList>
            <person name="Harrison J."/>
            <person name="Moore K.A."/>
            <person name="Paszkiewicz K."/>
            <person name="Jones T."/>
            <person name="Grant M."/>
            <person name="Ambacheew D."/>
            <person name="Muzemil S."/>
            <person name="Studholme D.J."/>
        </authorList>
    </citation>
    <scope>NUCLEOTIDE SEQUENCE [LARGE SCALE GENOMIC DNA]</scope>
</reference>
<evidence type="ECO:0000313" key="1">
    <source>
        <dbReference type="EMBL" id="RRT45337.1"/>
    </source>
</evidence>
<sequence length="102" mass="11373">MLLIRFPNKDTIWKACPQCEAVLCEQFEVAFKPFPQLIALNGLRDAGAIASARAADIYGLNVLEKIMRAMDFLLSLLVSRAGWPQKSRPLRVVDDSSHDTAK</sequence>
<proteinExistence type="predicted"/>
<gene>
    <name evidence="1" type="ORF">B296_00045618</name>
</gene>
<comment type="caution">
    <text evidence="1">The sequence shown here is derived from an EMBL/GenBank/DDBJ whole genome shotgun (WGS) entry which is preliminary data.</text>
</comment>
<dbReference type="EMBL" id="AMZH03015902">
    <property type="protein sequence ID" value="RRT45337.1"/>
    <property type="molecule type" value="Genomic_DNA"/>
</dbReference>
<name>A0A426Y0L6_ENSVE</name>